<dbReference type="PANTHER" id="PTHR43312">
    <property type="entry name" value="D-THREO-ALDOSE 1-DEHYDROGENASE"/>
    <property type="match status" value="1"/>
</dbReference>
<evidence type="ECO:0000313" key="2">
    <source>
        <dbReference type="EMBL" id="GIG91432.1"/>
    </source>
</evidence>
<dbReference type="InterPro" id="IPR023210">
    <property type="entry name" value="NADP_OxRdtase_dom"/>
</dbReference>
<keyword evidence="3" id="KW-1185">Reference proteome</keyword>
<dbReference type="InterPro" id="IPR053135">
    <property type="entry name" value="AKR2_Oxidoreductase"/>
</dbReference>
<dbReference type="SUPFAM" id="SSF51430">
    <property type="entry name" value="NAD(P)-linked oxidoreductase"/>
    <property type="match status" value="1"/>
</dbReference>
<evidence type="ECO:0000259" key="1">
    <source>
        <dbReference type="Pfam" id="PF00248"/>
    </source>
</evidence>
<dbReference type="Gene3D" id="3.20.20.100">
    <property type="entry name" value="NADP-dependent oxidoreductase domain"/>
    <property type="match status" value="1"/>
</dbReference>
<dbReference type="PROSITE" id="PS51318">
    <property type="entry name" value="TAT"/>
    <property type="match status" value="1"/>
</dbReference>
<dbReference type="Pfam" id="PF00248">
    <property type="entry name" value="Aldo_ket_red"/>
    <property type="match status" value="1"/>
</dbReference>
<dbReference type="PANTHER" id="PTHR43312:SF1">
    <property type="entry name" value="NADP-DEPENDENT OXIDOREDUCTASE DOMAIN-CONTAINING PROTEIN"/>
    <property type="match status" value="1"/>
</dbReference>
<dbReference type="RefSeq" id="WP_203869820.1">
    <property type="nucleotide sequence ID" value="NZ_BONW01000038.1"/>
</dbReference>
<accession>A0ABQ4E9N6</accession>
<dbReference type="InterPro" id="IPR006311">
    <property type="entry name" value="TAT_signal"/>
</dbReference>
<dbReference type="CDD" id="cd19095">
    <property type="entry name" value="AKR_PA4992-like"/>
    <property type="match status" value="1"/>
</dbReference>
<dbReference type="InterPro" id="IPR036812">
    <property type="entry name" value="NAD(P)_OxRdtase_dom_sf"/>
</dbReference>
<organism evidence="2 3">
    <name type="scientific">Plantactinospora endophytica</name>
    <dbReference type="NCBI Taxonomy" id="673535"/>
    <lineage>
        <taxon>Bacteria</taxon>
        <taxon>Bacillati</taxon>
        <taxon>Actinomycetota</taxon>
        <taxon>Actinomycetes</taxon>
        <taxon>Micromonosporales</taxon>
        <taxon>Micromonosporaceae</taxon>
        <taxon>Plantactinospora</taxon>
    </lineage>
</organism>
<reference evidence="2 3" key="1">
    <citation type="submission" date="2021-01" db="EMBL/GenBank/DDBJ databases">
        <title>Whole genome shotgun sequence of Plantactinospora endophytica NBRC 110450.</title>
        <authorList>
            <person name="Komaki H."/>
            <person name="Tamura T."/>
        </authorList>
    </citation>
    <scope>NUCLEOTIDE SEQUENCE [LARGE SCALE GENOMIC DNA]</scope>
    <source>
        <strain evidence="2 3">NBRC 110450</strain>
    </source>
</reference>
<protein>
    <submittedName>
        <fullName evidence="2">Oxidoreductase</fullName>
    </submittedName>
</protein>
<dbReference type="Proteomes" id="UP000646749">
    <property type="component" value="Unassembled WGS sequence"/>
</dbReference>
<proteinExistence type="predicted"/>
<feature type="domain" description="NADP-dependent oxidoreductase" evidence="1">
    <location>
        <begin position="76"/>
        <end position="326"/>
    </location>
</feature>
<comment type="caution">
    <text evidence="2">The sequence shown here is derived from an EMBL/GenBank/DDBJ whole genome shotgun (WGS) entry which is preliminary data.</text>
</comment>
<evidence type="ECO:0000313" key="3">
    <source>
        <dbReference type="Proteomes" id="UP000646749"/>
    </source>
</evidence>
<name>A0ABQ4E9N6_9ACTN</name>
<sequence>MVFPNDTPAARPGGHPTRRNLLTAAGAAGAGALLAVGAAGRAEAVGIAPAGLAADRRSGGEITRVVGRTGERLRAVGLGTFMTFDKRPGAQRGHLREVLKRYWEAGGRVVDTSPLYGGAELSVGDFATDLGITDDLFLTNKSWSTGEYLSDESHMVRQLETSKTRLWRDRMDVLQVHNLVNAEAAVPVLRRWKGEGRIRYVGVSHHATQYYPAVEVLMRNFDVDFVQIRYSIFTRHAEERILPLAADRGIGVMVNMSMEKGRLHKLVEGHRVPGWARSFGADTWAKFFLKYVLSHPAVTVVLQSTSNPDHLDENMTVLRGPLPDAETRARMVRHMVGEIPGFADLESMAWYPGKTFDGYVKL</sequence>
<dbReference type="EMBL" id="BONW01000038">
    <property type="protein sequence ID" value="GIG91432.1"/>
    <property type="molecule type" value="Genomic_DNA"/>
</dbReference>
<gene>
    <name evidence="2" type="ORF">Pen02_63680</name>
</gene>